<dbReference type="KEGG" id="pan:PODANSg105"/>
<dbReference type="GeneID" id="6187187"/>
<feature type="domain" description="Heterokaryon incompatibility" evidence="1">
    <location>
        <begin position="184"/>
        <end position="354"/>
    </location>
</feature>
<name>B2ABU3_PODAN</name>
<dbReference type="RefSeq" id="XP_001903093.1">
    <property type="nucleotide sequence ID" value="XM_001903058.1"/>
</dbReference>
<dbReference type="PANTHER" id="PTHR33112">
    <property type="entry name" value="DOMAIN PROTEIN, PUTATIVE-RELATED"/>
    <property type="match status" value="1"/>
</dbReference>
<dbReference type="InterPro" id="IPR010730">
    <property type="entry name" value="HET"/>
</dbReference>
<dbReference type="STRING" id="515849.B2ABU3"/>
<reference evidence="4" key="3">
    <citation type="journal article" date="2014" name="Genetics">
        <title>Maintaining two mating types: Structure of the mating type locus and its role in heterokaryosis in Podospora anserina.</title>
        <authorList>
            <person name="Grognet P."/>
            <person name="Bidard F."/>
            <person name="Kuchly C."/>
            <person name="Tong L.C.H."/>
            <person name="Coppin E."/>
            <person name="Benkhali J.A."/>
            <person name="Couloux A."/>
            <person name="Wincker P."/>
            <person name="Debuchy R."/>
            <person name="Silar P."/>
        </authorList>
    </citation>
    <scope>GENOME REANNOTATION</scope>
    <source>
        <strain evidence="4">S / ATCC MYA-4624 / DSM 980 / FGSC 10383</strain>
    </source>
</reference>
<dbReference type="Proteomes" id="UP000001197">
    <property type="component" value="Chromosome 2"/>
</dbReference>
<proteinExistence type="predicted"/>
<dbReference type="PANTHER" id="PTHR33112:SF16">
    <property type="entry name" value="HETEROKARYON INCOMPATIBILITY DOMAIN-CONTAINING PROTEIN"/>
    <property type="match status" value="1"/>
</dbReference>
<sequence>MAPKHCIRISMIHDFSICFSIANAMDNTTTCKICFHLNVSLREVDSELVKATAITGCAGCGLLLSMTSHFFQEQVLALDLLVDCPASLEPRGPLQIHVKIANNSVHVLELFRHSSTRDRICKRVEEQGIGMGIGWARRLANHSDSPECWYLAKEWLNECRKHHSECSGPANPQLPTRVISAHHHCWGWSMPTKVKLTAKTFSIWKDGFLLHDLPQTFRDAVRITRALGIPYLWIDTLCIMQDSQEDWAKESSRMASIYTNAIPTIGADQFSDCHGGIFGERMDRDTEALAVQLPLTTQCSSDCQCCTIYARRHRSRSYPFLSHAADSDIESTREVPVTRSLTSGLHSRGWTMQERLLSKRMLHLTPFEMAWECTKEVSCECRLWGSVPKQFLVFRRAFVYPINKWTETECQHQVETGHDNMLTQIHGPLVQEARGNMSSIVHLHWQLVVLEFSARCLTVETDRLTALAGIADRLCRVTSQQYYYGILSDHAVRGLLWRHKPNPKRKQASHRLPVGSAPSWSFGSVAGKVGLYRTPRGLRFSSLLQRYTIFRDSWRQRTLMAQVGAQWISREFW</sequence>
<evidence type="ECO:0000313" key="4">
    <source>
        <dbReference type="Proteomes" id="UP000001197"/>
    </source>
</evidence>
<organism evidence="2">
    <name type="scientific">Podospora anserina (strain S / ATCC MYA-4624 / DSM 980 / FGSC 10383)</name>
    <name type="common">Pleurage anserina</name>
    <dbReference type="NCBI Taxonomy" id="515849"/>
    <lineage>
        <taxon>Eukaryota</taxon>
        <taxon>Fungi</taxon>
        <taxon>Dikarya</taxon>
        <taxon>Ascomycota</taxon>
        <taxon>Pezizomycotina</taxon>
        <taxon>Sordariomycetes</taxon>
        <taxon>Sordariomycetidae</taxon>
        <taxon>Sordariales</taxon>
        <taxon>Podosporaceae</taxon>
        <taxon>Podospora</taxon>
        <taxon>Podospora anserina</taxon>
    </lineage>
</organism>
<evidence type="ECO:0000313" key="2">
    <source>
        <dbReference type="EMBL" id="CAP60865.1"/>
    </source>
</evidence>
<dbReference type="VEuPathDB" id="FungiDB:PODANS_0_500"/>
<dbReference type="Pfam" id="PF06985">
    <property type="entry name" value="HET"/>
    <property type="match status" value="1"/>
</dbReference>
<reference evidence="3" key="4">
    <citation type="submission" date="2014-09" db="EMBL/GenBank/DDBJ databases">
        <title>Maintaining two mating types: Structure of the mating type locus and its role in heterokaryosis in Podospora anserina.</title>
        <authorList>
            <person name="Grognet P."/>
            <person name="Bidard F."/>
            <person name="Kuchly C."/>
            <person name="Chan Ho Tong L."/>
            <person name="Coppin E."/>
            <person name="Ait Benkhali J."/>
            <person name="Couloux A."/>
            <person name="Wincker P."/>
            <person name="Debuchy R."/>
            <person name="Silar P."/>
        </authorList>
    </citation>
    <scope>NUCLEOTIDE SEQUENCE</scope>
</reference>
<reference evidence="2" key="2">
    <citation type="submission" date="2008-07" db="EMBL/GenBank/DDBJ databases">
        <authorList>
            <person name="Genoscope - CEA"/>
        </authorList>
    </citation>
    <scope>NUCLEOTIDE SEQUENCE</scope>
    <source>
        <strain evidence="2">S mat+</strain>
    </source>
</reference>
<keyword evidence="4" id="KW-1185">Reference proteome</keyword>
<gene>
    <name evidence="2" type="ORF">PODANS_0_500</name>
</gene>
<evidence type="ECO:0000313" key="3">
    <source>
        <dbReference type="EMBL" id="CDP24879.1"/>
    </source>
</evidence>
<dbReference type="AlphaFoldDB" id="B2ABU3"/>
<dbReference type="EMBL" id="FO904937">
    <property type="protein sequence ID" value="CDP24879.1"/>
    <property type="molecule type" value="Genomic_DNA"/>
</dbReference>
<dbReference type="OrthoDB" id="5238734at2759"/>
<dbReference type="HOGENOM" id="CLU_002639_2_8_1"/>
<dbReference type="InParanoid" id="B2ABU3"/>
<reference evidence="2 4" key="1">
    <citation type="journal article" date="2008" name="Genome Biol.">
        <title>The genome sequence of the model ascomycete fungus Podospora anserina.</title>
        <authorList>
            <person name="Espagne E."/>
            <person name="Lespinet O."/>
            <person name="Malagnac F."/>
            <person name="Da Silva C."/>
            <person name="Jaillon O."/>
            <person name="Porcel B.M."/>
            <person name="Couloux A."/>
            <person name="Aury J.-M."/>
            <person name="Segurens B."/>
            <person name="Poulain J."/>
            <person name="Anthouard V."/>
            <person name="Grossetete S."/>
            <person name="Khalili H."/>
            <person name="Coppin E."/>
            <person name="Dequard-Chablat M."/>
            <person name="Picard M."/>
            <person name="Contamine V."/>
            <person name="Arnaise S."/>
            <person name="Bourdais A."/>
            <person name="Berteaux-Lecellier V."/>
            <person name="Gautheret D."/>
            <person name="de Vries R.P."/>
            <person name="Battaglia E."/>
            <person name="Coutinho P.M."/>
            <person name="Danchin E.G.J."/>
            <person name="Henrissat B."/>
            <person name="El Khoury R."/>
            <person name="Sainsard-Chanet A."/>
            <person name="Boivin A."/>
            <person name="Pinan-Lucarre B."/>
            <person name="Sellem C.H."/>
            <person name="Debuchy R."/>
            <person name="Wincker P."/>
            <person name="Weissenbach J."/>
            <person name="Silar P."/>
        </authorList>
    </citation>
    <scope>NUCLEOTIDE SEQUENCE [LARGE SCALE GENOMIC DNA]</scope>
    <source>
        <strain evidence="4">S / ATCC MYA-4624 / DSM 980 / FGSC 10383</strain>
        <strain evidence="2">S mat+</strain>
    </source>
</reference>
<evidence type="ECO:0000259" key="1">
    <source>
        <dbReference type="Pfam" id="PF06985"/>
    </source>
</evidence>
<dbReference type="EMBL" id="CU633446">
    <property type="protein sequence ID" value="CAP60865.1"/>
    <property type="molecule type" value="Genomic_DNA"/>
</dbReference>
<protein>
    <submittedName>
        <fullName evidence="2">Podospora anserina S mat+ genomic DNA chromosome 2, supercontig 1</fullName>
    </submittedName>
</protein>
<accession>B2ABU3</accession>